<dbReference type="EC" id="2.7.11.1" evidence="2"/>
<keyword evidence="3" id="KW-0963">Cytoplasm</keyword>
<dbReference type="Proteomes" id="UP000295252">
    <property type="component" value="Chromosome V"/>
</dbReference>
<evidence type="ECO:0000313" key="17">
    <source>
        <dbReference type="EMBL" id="CDO98948.1"/>
    </source>
</evidence>
<keyword evidence="8" id="KW-0418">Kinase</keyword>
<dbReference type="PROSITE" id="PS00107">
    <property type="entry name" value="PROTEIN_KINASE_ATP"/>
    <property type="match status" value="1"/>
</dbReference>
<evidence type="ECO:0000256" key="4">
    <source>
        <dbReference type="ARBA" id="ARBA00022527"/>
    </source>
</evidence>
<sequence>MSLTVIASESACDVSEGNSQGDLFQIGQKYLFSLSSISLSAEEAFCFSITDIHLHTLELEGLTLEEAKGDEITNRKAPKGELESETPVAEVSTSDSQGEIEGKSDSQWRGFLRKLKKGPVGFNPFHPSMPSFPSLPSIKKISRKKSRNITQSLPSLPPNLDSQFCHCFEASWKNFTLPELQTATDNFSHDNLIGEGGYSEVYKGHLQDGKLVAIKRLTRGSPEEMTADYLSELGILVHVNHPNIASVIGYGVEGGMHLILPLSPHGSLASLLNGEKEKLTWGSRYNIAVGIASGLAYLHEGCQRRIIHRDIKAANVLLTEDFEPQISDFGLAKWLPDQWSHLNVSQFEGTFGYLPPEFFLHGTVDEKTDVYAFGVLMLELLSGRPALDKSNNSVVMWAKPFLISKNVEGLLDPSLGGVYDAEQLNRIVMVASLCIQQSSTERPQMSQARGEDVKRRRRLLAKQEKVPKKASPQEDISFGAVHHRRINAMCE</sequence>
<dbReference type="InterPro" id="IPR017441">
    <property type="entry name" value="Protein_kinase_ATP_BS"/>
</dbReference>
<gene>
    <name evidence="17" type="ORF">GSCOC_T00025931001</name>
</gene>
<evidence type="ECO:0000256" key="11">
    <source>
        <dbReference type="ARBA" id="ARBA00048679"/>
    </source>
</evidence>
<dbReference type="FunFam" id="1.10.510.10:FF:000335">
    <property type="entry name" value="receptor-like cytosolic serine/threonine-protein kinase RBK2"/>
    <property type="match status" value="1"/>
</dbReference>
<dbReference type="AlphaFoldDB" id="A0A068TUC1"/>
<evidence type="ECO:0000259" key="16">
    <source>
        <dbReference type="PROSITE" id="PS50011"/>
    </source>
</evidence>
<dbReference type="InterPro" id="IPR008271">
    <property type="entry name" value="Ser/Thr_kinase_AS"/>
</dbReference>
<comment type="catalytic activity">
    <reaction evidence="11">
        <text>L-seryl-[protein] + ATP = O-phospho-L-seryl-[protein] + ADP + H(+)</text>
        <dbReference type="Rhea" id="RHEA:17989"/>
        <dbReference type="Rhea" id="RHEA-COMP:9863"/>
        <dbReference type="Rhea" id="RHEA-COMP:11604"/>
        <dbReference type="ChEBI" id="CHEBI:15378"/>
        <dbReference type="ChEBI" id="CHEBI:29999"/>
        <dbReference type="ChEBI" id="CHEBI:30616"/>
        <dbReference type="ChEBI" id="CHEBI:83421"/>
        <dbReference type="ChEBI" id="CHEBI:456216"/>
        <dbReference type="EC" id="2.7.11.1"/>
    </reaction>
</comment>
<keyword evidence="4 14" id="KW-0723">Serine/threonine-protein kinase</keyword>
<dbReference type="PANTHER" id="PTHR47987:SF13">
    <property type="entry name" value="RECEPTOR-LIKE CYTOSOLIC SERINE_THREONINE-PROTEIN KINASE RBK2"/>
    <property type="match status" value="1"/>
</dbReference>
<dbReference type="EMBL" id="HG739087">
    <property type="protein sequence ID" value="CDO98948.1"/>
    <property type="molecule type" value="Genomic_DNA"/>
</dbReference>
<dbReference type="GO" id="GO:0051020">
    <property type="term" value="F:GTPase binding"/>
    <property type="evidence" value="ECO:0007669"/>
    <property type="project" value="UniProtKB-ARBA"/>
</dbReference>
<dbReference type="PANTHER" id="PTHR47987">
    <property type="entry name" value="OS08G0249100 PROTEIN"/>
    <property type="match status" value="1"/>
</dbReference>
<dbReference type="InterPro" id="IPR046958">
    <property type="entry name" value="RBK1/2/STUNTED"/>
</dbReference>
<dbReference type="Gene3D" id="1.10.510.10">
    <property type="entry name" value="Transferase(Phosphotransferase) domain 1"/>
    <property type="match status" value="1"/>
</dbReference>
<evidence type="ECO:0000256" key="15">
    <source>
        <dbReference type="SAM" id="MobiDB-lite"/>
    </source>
</evidence>
<dbReference type="PROSITE" id="PS00108">
    <property type="entry name" value="PROTEIN_KINASE_ST"/>
    <property type="match status" value="1"/>
</dbReference>
<accession>A0A068TUC1</accession>
<feature type="compositionally biased region" description="Basic and acidic residues" evidence="15">
    <location>
        <begin position="70"/>
        <end position="82"/>
    </location>
</feature>
<reference evidence="18" key="1">
    <citation type="journal article" date="2014" name="Science">
        <title>The coffee genome provides insight into the convergent evolution of caffeine biosynthesis.</title>
        <authorList>
            <person name="Denoeud F."/>
            <person name="Carretero-Paulet L."/>
            <person name="Dereeper A."/>
            <person name="Droc G."/>
            <person name="Guyot R."/>
            <person name="Pietrella M."/>
            <person name="Zheng C."/>
            <person name="Alberti A."/>
            <person name="Anthony F."/>
            <person name="Aprea G."/>
            <person name="Aury J.M."/>
            <person name="Bento P."/>
            <person name="Bernard M."/>
            <person name="Bocs S."/>
            <person name="Campa C."/>
            <person name="Cenci A."/>
            <person name="Combes M.C."/>
            <person name="Crouzillat D."/>
            <person name="Da Silva C."/>
            <person name="Daddiego L."/>
            <person name="De Bellis F."/>
            <person name="Dussert S."/>
            <person name="Garsmeur O."/>
            <person name="Gayraud T."/>
            <person name="Guignon V."/>
            <person name="Jahn K."/>
            <person name="Jamilloux V."/>
            <person name="Joet T."/>
            <person name="Labadie K."/>
            <person name="Lan T."/>
            <person name="Leclercq J."/>
            <person name="Lepelley M."/>
            <person name="Leroy T."/>
            <person name="Li L.T."/>
            <person name="Librado P."/>
            <person name="Lopez L."/>
            <person name="Munoz A."/>
            <person name="Noel B."/>
            <person name="Pallavicini A."/>
            <person name="Perrotta G."/>
            <person name="Poncet V."/>
            <person name="Pot D."/>
            <person name="Priyono X."/>
            <person name="Rigoreau M."/>
            <person name="Rouard M."/>
            <person name="Rozas J."/>
            <person name="Tranchant-Dubreuil C."/>
            <person name="VanBuren R."/>
            <person name="Zhang Q."/>
            <person name="Andrade A.C."/>
            <person name="Argout X."/>
            <person name="Bertrand B."/>
            <person name="de Kochko A."/>
            <person name="Graziosi G."/>
            <person name="Henry R.J."/>
            <person name="Jayarama X."/>
            <person name="Ming R."/>
            <person name="Nagai C."/>
            <person name="Rounsley S."/>
            <person name="Sankoff D."/>
            <person name="Giuliano G."/>
            <person name="Albert V.A."/>
            <person name="Wincker P."/>
            <person name="Lashermes P."/>
        </authorList>
    </citation>
    <scope>NUCLEOTIDE SEQUENCE [LARGE SCALE GENOMIC DNA]</scope>
    <source>
        <strain evidence="18">cv. DH200-94</strain>
    </source>
</reference>
<evidence type="ECO:0000256" key="12">
    <source>
        <dbReference type="ARBA" id="ARBA00063228"/>
    </source>
</evidence>
<feature type="binding site" evidence="13">
    <location>
        <position position="215"/>
    </location>
    <ligand>
        <name>ATP</name>
        <dbReference type="ChEBI" id="CHEBI:30616"/>
    </ligand>
</feature>
<dbReference type="InterPro" id="IPR001245">
    <property type="entry name" value="Ser-Thr/Tyr_kinase_cat_dom"/>
</dbReference>
<dbReference type="GO" id="GO:0005524">
    <property type="term" value="F:ATP binding"/>
    <property type="evidence" value="ECO:0007669"/>
    <property type="project" value="UniProtKB-UniRule"/>
</dbReference>
<evidence type="ECO:0000256" key="2">
    <source>
        <dbReference type="ARBA" id="ARBA00012513"/>
    </source>
</evidence>
<dbReference type="OrthoDB" id="4062651at2759"/>
<evidence type="ECO:0000256" key="6">
    <source>
        <dbReference type="ARBA" id="ARBA00022679"/>
    </source>
</evidence>
<dbReference type="Gene3D" id="3.30.200.20">
    <property type="entry name" value="Phosphorylase Kinase, domain 1"/>
    <property type="match status" value="1"/>
</dbReference>
<dbReference type="SUPFAM" id="SSF56112">
    <property type="entry name" value="Protein kinase-like (PK-like)"/>
    <property type="match status" value="1"/>
</dbReference>
<keyword evidence="18" id="KW-1185">Reference proteome</keyword>
<dbReference type="PROSITE" id="PS50011">
    <property type="entry name" value="PROTEIN_KINASE_DOM"/>
    <property type="match status" value="1"/>
</dbReference>
<organism evidence="17 18">
    <name type="scientific">Coffea canephora</name>
    <name type="common">Robusta coffee</name>
    <dbReference type="NCBI Taxonomy" id="49390"/>
    <lineage>
        <taxon>Eukaryota</taxon>
        <taxon>Viridiplantae</taxon>
        <taxon>Streptophyta</taxon>
        <taxon>Embryophyta</taxon>
        <taxon>Tracheophyta</taxon>
        <taxon>Spermatophyta</taxon>
        <taxon>Magnoliopsida</taxon>
        <taxon>eudicotyledons</taxon>
        <taxon>Gunneridae</taxon>
        <taxon>Pentapetalae</taxon>
        <taxon>asterids</taxon>
        <taxon>lamiids</taxon>
        <taxon>Gentianales</taxon>
        <taxon>Rubiaceae</taxon>
        <taxon>Ixoroideae</taxon>
        <taxon>Gardenieae complex</taxon>
        <taxon>Bertiereae - Coffeeae clade</taxon>
        <taxon>Coffeeae</taxon>
        <taxon>Coffea</taxon>
    </lineage>
</organism>
<evidence type="ECO:0000256" key="10">
    <source>
        <dbReference type="ARBA" id="ARBA00047899"/>
    </source>
</evidence>
<evidence type="ECO:0000256" key="13">
    <source>
        <dbReference type="PROSITE-ProRule" id="PRU10141"/>
    </source>
</evidence>
<dbReference type="GO" id="GO:0005777">
    <property type="term" value="C:peroxisome"/>
    <property type="evidence" value="ECO:0007669"/>
    <property type="project" value="EnsemblPlants"/>
</dbReference>
<evidence type="ECO:0000256" key="5">
    <source>
        <dbReference type="ARBA" id="ARBA00022553"/>
    </source>
</evidence>
<evidence type="ECO:0000256" key="3">
    <source>
        <dbReference type="ARBA" id="ARBA00022490"/>
    </source>
</evidence>
<dbReference type="STRING" id="49390.A0A068TUC1"/>
<keyword evidence="6" id="KW-0808">Transferase</keyword>
<comment type="catalytic activity">
    <reaction evidence="10">
        <text>L-threonyl-[protein] + ATP = O-phospho-L-threonyl-[protein] + ADP + H(+)</text>
        <dbReference type="Rhea" id="RHEA:46608"/>
        <dbReference type="Rhea" id="RHEA-COMP:11060"/>
        <dbReference type="Rhea" id="RHEA-COMP:11605"/>
        <dbReference type="ChEBI" id="CHEBI:15378"/>
        <dbReference type="ChEBI" id="CHEBI:30013"/>
        <dbReference type="ChEBI" id="CHEBI:30616"/>
        <dbReference type="ChEBI" id="CHEBI:61977"/>
        <dbReference type="ChEBI" id="CHEBI:456216"/>
        <dbReference type="EC" id="2.7.11.1"/>
    </reaction>
</comment>
<evidence type="ECO:0000256" key="1">
    <source>
        <dbReference type="ARBA" id="ARBA00004496"/>
    </source>
</evidence>
<protein>
    <recommendedName>
        <fullName evidence="2">non-specific serine/threonine protein kinase</fullName>
        <ecNumber evidence="2">2.7.11.1</ecNumber>
    </recommendedName>
</protein>
<dbReference type="OMA" id="RINAMCE"/>
<evidence type="ECO:0000256" key="7">
    <source>
        <dbReference type="ARBA" id="ARBA00022741"/>
    </source>
</evidence>
<keyword evidence="9 13" id="KW-0067">ATP-binding</keyword>
<comment type="subcellular location">
    <subcellularLocation>
        <location evidence="1">Cytoplasm</location>
    </subcellularLocation>
</comment>
<dbReference type="GO" id="GO:0004674">
    <property type="term" value="F:protein serine/threonine kinase activity"/>
    <property type="evidence" value="ECO:0007669"/>
    <property type="project" value="UniProtKB-KW"/>
</dbReference>
<dbReference type="Pfam" id="PF07714">
    <property type="entry name" value="PK_Tyr_Ser-Thr"/>
    <property type="match status" value="1"/>
</dbReference>
<dbReference type="InParanoid" id="A0A068TUC1"/>
<dbReference type="PhylomeDB" id="A0A068TUC1"/>
<evidence type="ECO:0000256" key="8">
    <source>
        <dbReference type="ARBA" id="ARBA00022777"/>
    </source>
</evidence>
<evidence type="ECO:0000256" key="9">
    <source>
        <dbReference type="ARBA" id="ARBA00022840"/>
    </source>
</evidence>
<evidence type="ECO:0000313" key="18">
    <source>
        <dbReference type="Proteomes" id="UP000295252"/>
    </source>
</evidence>
<comment type="subunit">
    <text evidence="12">Interacts with ARAC5 and ARAC10.</text>
</comment>
<name>A0A068TUC1_COFCA</name>
<feature type="region of interest" description="Disordered" evidence="15">
    <location>
        <begin position="70"/>
        <end position="103"/>
    </location>
</feature>
<evidence type="ECO:0000256" key="14">
    <source>
        <dbReference type="RuleBase" id="RU000304"/>
    </source>
</evidence>
<comment type="similarity">
    <text evidence="14">Belongs to the protein kinase superfamily.</text>
</comment>
<keyword evidence="5" id="KW-0597">Phosphoprotein</keyword>
<dbReference type="SMART" id="SM00220">
    <property type="entry name" value="S_TKc"/>
    <property type="match status" value="1"/>
</dbReference>
<dbReference type="InterPro" id="IPR000719">
    <property type="entry name" value="Prot_kinase_dom"/>
</dbReference>
<dbReference type="InterPro" id="IPR011009">
    <property type="entry name" value="Kinase-like_dom_sf"/>
</dbReference>
<dbReference type="Gramene" id="CDO98948">
    <property type="protein sequence ID" value="CDO98948"/>
    <property type="gene ID" value="GSCOC_T00025931001"/>
</dbReference>
<feature type="domain" description="Protein kinase" evidence="16">
    <location>
        <begin position="187"/>
        <end position="460"/>
    </location>
</feature>
<proteinExistence type="inferred from homology"/>
<keyword evidence="7 13" id="KW-0547">Nucleotide-binding</keyword>